<evidence type="ECO:0000313" key="1">
    <source>
        <dbReference type="EMBL" id="OXM68255.1"/>
    </source>
</evidence>
<proteinExistence type="predicted"/>
<dbReference type="AlphaFoldDB" id="A0A229TAH8"/>
<dbReference type="EMBL" id="NMUL01000011">
    <property type="protein sequence ID" value="OXM68255.1"/>
    <property type="molecule type" value="Genomic_DNA"/>
</dbReference>
<accession>A0A229TAH8</accession>
<comment type="caution">
    <text evidence="1">The sequence shown here is derived from an EMBL/GenBank/DDBJ whole genome shotgun (WGS) entry which is preliminary data.</text>
</comment>
<organism evidence="1 2">
    <name type="scientific">Amycolatopsis vastitatis</name>
    <dbReference type="NCBI Taxonomy" id="1905142"/>
    <lineage>
        <taxon>Bacteria</taxon>
        <taxon>Bacillati</taxon>
        <taxon>Actinomycetota</taxon>
        <taxon>Actinomycetes</taxon>
        <taxon>Pseudonocardiales</taxon>
        <taxon>Pseudonocardiaceae</taxon>
        <taxon>Amycolatopsis</taxon>
    </lineage>
</organism>
<protein>
    <submittedName>
        <fullName evidence="1">Uncharacterized protein</fullName>
    </submittedName>
</protein>
<dbReference type="Proteomes" id="UP000215199">
    <property type="component" value="Unassembled WGS sequence"/>
</dbReference>
<name>A0A229TAH8_9PSEU</name>
<reference evidence="2" key="1">
    <citation type="submission" date="2017-07" db="EMBL/GenBank/DDBJ databases">
        <title>Comparative genome mining reveals phylogenetic distribution patterns of secondary metabolites in Amycolatopsis.</title>
        <authorList>
            <person name="Adamek M."/>
            <person name="Alanjary M."/>
            <person name="Sales-Ortells H."/>
            <person name="Goodfellow M."/>
            <person name="Bull A.T."/>
            <person name="Kalinowski J."/>
            <person name="Ziemert N."/>
        </authorList>
    </citation>
    <scope>NUCLEOTIDE SEQUENCE [LARGE SCALE GENOMIC DNA]</scope>
    <source>
        <strain evidence="2">H5</strain>
    </source>
</reference>
<keyword evidence="2" id="KW-1185">Reference proteome</keyword>
<dbReference type="RefSeq" id="WP_093947941.1">
    <property type="nucleotide sequence ID" value="NZ_NMUL01000011.1"/>
</dbReference>
<evidence type="ECO:0000313" key="2">
    <source>
        <dbReference type="Proteomes" id="UP000215199"/>
    </source>
</evidence>
<gene>
    <name evidence="1" type="ORF">CF165_14015</name>
</gene>
<sequence length="82" mass="8425">MSESLTNTIRHARATEVRVDFDVTGGWLVVLDADPVAVTCLIGDGATGEAVLTVASSRSSCVAARSPVSTSSTSASVDEKLE</sequence>